<organism evidence="2 3">
    <name type="scientific">Punica granatum</name>
    <name type="common">Pomegranate</name>
    <dbReference type="NCBI Taxonomy" id="22663"/>
    <lineage>
        <taxon>Eukaryota</taxon>
        <taxon>Viridiplantae</taxon>
        <taxon>Streptophyta</taxon>
        <taxon>Embryophyta</taxon>
        <taxon>Tracheophyta</taxon>
        <taxon>Spermatophyta</taxon>
        <taxon>Magnoliopsida</taxon>
        <taxon>eudicotyledons</taxon>
        <taxon>Gunneridae</taxon>
        <taxon>Pentapetalae</taxon>
        <taxon>rosids</taxon>
        <taxon>malvids</taxon>
        <taxon>Myrtales</taxon>
        <taxon>Lythraceae</taxon>
        <taxon>Punica</taxon>
    </lineage>
</organism>
<accession>A0A6P8EE74</accession>
<evidence type="ECO:0000256" key="1">
    <source>
        <dbReference type="SAM" id="Phobius"/>
    </source>
</evidence>
<dbReference type="RefSeq" id="XP_031403673.1">
    <property type="nucleotide sequence ID" value="XM_031547813.1"/>
</dbReference>
<name>A0A6P8EE74_PUNGR</name>
<evidence type="ECO:0000313" key="2">
    <source>
        <dbReference type="Proteomes" id="UP000515151"/>
    </source>
</evidence>
<dbReference type="Proteomes" id="UP000515151">
    <property type="component" value="Chromosome 7"/>
</dbReference>
<proteinExistence type="predicted"/>
<feature type="transmembrane region" description="Helical" evidence="1">
    <location>
        <begin position="33"/>
        <end position="50"/>
    </location>
</feature>
<keyword evidence="1" id="KW-1133">Transmembrane helix</keyword>
<keyword evidence="1" id="KW-0472">Membrane</keyword>
<dbReference type="OrthoDB" id="1934390at2759"/>
<dbReference type="AlphaFoldDB" id="A0A6P8EE74"/>
<gene>
    <name evidence="3" type="primary">LOC116213014</name>
</gene>
<reference evidence="3" key="2">
    <citation type="submission" date="2025-08" db="UniProtKB">
        <authorList>
            <consortium name="RefSeq"/>
        </authorList>
    </citation>
    <scope>IDENTIFICATION</scope>
    <source>
        <tissue evidence="3">Leaf</tissue>
    </source>
</reference>
<protein>
    <submittedName>
        <fullName evidence="3">Uncharacterized protein LOC116213014</fullName>
    </submittedName>
</protein>
<keyword evidence="2" id="KW-1185">Reference proteome</keyword>
<reference evidence="2" key="1">
    <citation type="journal article" date="2020" name="Plant Biotechnol. J.">
        <title>The pomegranate (Punica granatum L.) draft genome dissects genetic divergence between soft- and hard-seeded cultivars.</title>
        <authorList>
            <person name="Luo X."/>
            <person name="Li H."/>
            <person name="Wu Z."/>
            <person name="Yao W."/>
            <person name="Zhao P."/>
            <person name="Cao D."/>
            <person name="Yu H."/>
            <person name="Li K."/>
            <person name="Poudel K."/>
            <person name="Zhao D."/>
            <person name="Zhang F."/>
            <person name="Xia X."/>
            <person name="Chen L."/>
            <person name="Wang Q."/>
            <person name="Jing D."/>
            <person name="Cao S."/>
        </authorList>
    </citation>
    <scope>NUCLEOTIDE SEQUENCE [LARGE SCALE GENOMIC DNA]</scope>
    <source>
        <strain evidence="2">cv. Tunisia</strain>
    </source>
</reference>
<evidence type="ECO:0000313" key="3">
    <source>
        <dbReference type="RefSeq" id="XP_031403673.1"/>
    </source>
</evidence>
<keyword evidence="1" id="KW-0812">Transmembrane</keyword>
<sequence>MNQNMTALLIGVVGAGITLSAYSQTAVSSTNCIGLGFFILMFALLVREGFISL</sequence>
<dbReference type="GeneID" id="116213014"/>